<evidence type="ECO:0000256" key="3">
    <source>
        <dbReference type="ARBA" id="ARBA00023027"/>
    </source>
</evidence>
<dbReference type="SUPFAM" id="SSF56399">
    <property type="entry name" value="ADP-ribosylation"/>
    <property type="match status" value="1"/>
</dbReference>
<keyword evidence="2 5" id="KW-0808">Transferase</keyword>
<keyword evidence="3 5" id="KW-0520">NAD</keyword>
<dbReference type="PANTHER" id="PTHR12684:SF2">
    <property type="entry name" value="TRNA 2'-PHOSPHOTRANSFERASE 1"/>
    <property type="match status" value="1"/>
</dbReference>
<dbReference type="GO" id="GO:0006388">
    <property type="term" value="P:tRNA splicing, via endonucleolytic cleavage and ligation"/>
    <property type="evidence" value="ECO:0007669"/>
    <property type="project" value="UniProtKB-UniRule"/>
</dbReference>
<evidence type="ECO:0000256" key="1">
    <source>
        <dbReference type="ARBA" id="ARBA00009836"/>
    </source>
</evidence>
<dbReference type="InterPro" id="IPR042081">
    <property type="entry name" value="RNA_2'-PTrans_C"/>
</dbReference>
<evidence type="ECO:0000313" key="7">
    <source>
        <dbReference type="Proteomes" id="UP000198510"/>
    </source>
</evidence>
<gene>
    <name evidence="5" type="primary">kptA</name>
    <name evidence="6" type="ORF">SAMN05421823_101226</name>
</gene>
<dbReference type="STRING" id="1075417.SAMN05421823_101226"/>
<dbReference type="InterPro" id="IPR002745">
    <property type="entry name" value="Ptrans_KptA/Tpt1"/>
</dbReference>
<protein>
    <recommendedName>
        <fullName evidence="5">Probable RNA 2'-phosphotransferase</fullName>
        <ecNumber evidence="5">2.7.1.-</ecNumber>
    </recommendedName>
</protein>
<name>A0A1G8X040_9BACT</name>
<dbReference type="Pfam" id="PF01885">
    <property type="entry name" value="PTS_2-RNA"/>
    <property type="match status" value="1"/>
</dbReference>
<proteinExistence type="inferred from homology"/>
<dbReference type="EC" id="2.7.1.-" evidence="5"/>
<evidence type="ECO:0000256" key="4">
    <source>
        <dbReference type="ARBA" id="ARBA00025212"/>
    </source>
</evidence>
<reference evidence="6 7" key="1">
    <citation type="submission" date="2016-10" db="EMBL/GenBank/DDBJ databases">
        <authorList>
            <person name="de Groot N.N."/>
        </authorList>
    </citation>
    <scope>NUCLEOTIDE SEQUENCE [LARGE SCALE GENOMIC DNA]</scope>
    <source>
        <strain evidence="6 7">DSM 25186</strain>
    </source>
</reference>
<dbReference type="GO" id="GO:0003950">
    <property type="term" value="F:NAD+ poly-ADP-ribosyltransferase activity"/>
    <property type="evidence" value="ECO:0007669"/>
    <property type="project" value="InterPro"/>
</dbReference>
<organism evidence="6 7">
    <name type="scientific">Catalinimonas alkaloidigena</name>
    <dbReference type="NCBI Taxonomy" id="1075417"/>
    <lineage>
        <taxon>Bacteria</taxon>
        <taxon>Pseudomonadati</taxon>
        <taxon>Bacteroidota</taxon>
        <taxon>Cytophagia</taxon>
        <taxon>Cytophagales</taxon>
        <taxon>Catalimonadaceae</taxon>
        <taxon>Catalinimonas</taxon>
    </lineage>
</organism>
<sequence>MNSLSAAEEKRLSKFMSLVLRHQPETIGLTLDASGWADVDDLIRRANRKGVALTHDMLRYIVTHNDKQRFRLDETGQRIRASQGHSVPVELGYAPATPPEFLYHGTVAKFMNAIQAEGLQRGSRHHVHLSADRTTAEHVGARRGQPVILTIRAGAMAREGYAFYRSDNGVWLTDEVPAAFIASLQEK</sequence>
<comment type="similarity">
    <text evidence="1 5">Belongs to the KptA/TPT1 family.</text>
</comment>
<dbReference type="EMBL" id="FNFO01000001">
    <property type="protein sequence ID" value="SDJ83794.1"/>
    <property type="molecule type" value="Genomic_DNA"/>
</dbReference>
<dbReference type="Gene3D" id="3.20.170.30">
    <property type="match status" value="1"/>
</dbReference>
<evidence type="ECO:0000256" key="5">
    <source>
        <dbReference type="HAMAP-Rule" id="MF_00299"/>
    </source>
</evidence>
<dbReference type="Gene3D" id="1.10.10.970">
    <property type="entry name" value="RNA 2'-phosphotransferase, Tpt1/KptA family, N-terminal domain"/>
    <property type="match status" value="1"/>
</dbReference>
<keyword evidence="7" id="KW-1185">Reference proteome</keyword>
<dbReference type="NCBIfam" id="NF002014">
    <property type="entry name" value="PRK00819.1-4"/>
    <property type="match status" value="1"/>
</dbReference>
<dbReference type="AlphaFoldDB" id="A0A1G8X040"/>
<dbReference type="PANTHER" id="PTHR12684">
    <property type="entry name" value="PUTATIVE PHOSPHOTRANSFERASE"/>
    <property type="match status" value="1"/>
</dbReference>
<dbReference type="GO" id="GO:0000215">
    <property type="term" value="F:tRNA 2'-phosphotransferase activity"/>
    <property type="evidence" value="ECO:0007669"/>
    <property type="project" value="TreeGrafter"/>
</dbReference>
<evidence type="ECO:0000313" key="6">
    <source>
        <dbReference type="EMBL" id="SDJ83794.1"/>
    </source>
</evidence>
<accession>A0A1G8X040</accession>
<dbReference type="InterPro" id="IPR042080">
    <property type="entry name" value="RNA_2'-PTrans_N"/>
</dbReference>
<dbReference type="Proteomes" id="UP000198510">
    <property type="component" value="Unassembled WGS sequence"/>
</dbReference>
<dbReference type="InterPro" id="IPR022928">
    <property type="entry name" value="RNA_2'-PTrans_KptA"/>
</dbReference>
<dbReference type="OrthoDB" id="4537997at2"/>
<evidence type="ECO:0000256" key="2">
    <source>
        <dbReference type="ARBA" id="ARBA00022679"/>
    </source>
</evidence>
<dbReference type="HAMAP" id="MF_00299">
    <property type="entry name" value="KptA"/>
    <property type="match status" value="1"/>
</dbReference>
<comment type="function">
    <text evidence="4 5">Removes the 2'-phosphate from RNA via an intermediate in which the phosphate is ADP-ribosylated by NAD followed by a presumed transesterification to release the RNA and generate ADP-ribose 1''-2''-cyclic phosphate (APPR&gt;P). May function as an ADP-ribosylase.</text>
</comment>
<dbReference type="RefSeq" id="WP_089678058.1">
    <property type="nucleotide sequence ID" value="NZ_FNFO01000001.1"/>
</dbReference>